<dbReference type="EMBL" id="JARJLG010000064">
    <property type="protein sequence ID" value="KAJ7755339.1"/>
    <property type="molecule type" value="Genomic_DNA"/>
</dbReference>
<proteinExistence type="predicted"/>
<sequence>MLILVGVNTAFHFPARDRHARRSMPVWRATGSQYLNNQTAQFVVNGTNIPLYPYDLGESYAGLLPIAQEYRVDPNGTDAREFFFWFFPSDNPAAAENGPFLRQPATARRTRISGRGTG</sequence>
<comment type="caution">
    <text evidence="2">The sequence shown here is derived from an EMBL/GenBank/DDBJ whole genome shotgun (WGS) entry which is preliminary data.</text>
</comment>
<feature type="region of interest" description="Disordered" evidence="1">
    <location>
        <begin position="96"/>
        <end position="118"/>
    </location>
</feature>
<protein>
    <submittedName>
        <fullName evidence="2">Uncharacterized protein</fullName>
    </submittedName>
</protein>
<evidence type="ECO:0000313" key="3">
    <source>
        <dbReference type="Proteomes" id="UP001215280"/>
    </source>
</evidence>
<keyword evidence="3" id="KW-1185">Reference proteome</keyword>
<evidence type="ECO:0000313" key="2">
    <source>
        <dbReference type="EMBL" id="KAJ7755339.1"/>
    </source>
</evidence>
<dbReference type="Proteomes" id="UP001215280">
    <property type="component" value="Unassembled WGS sequence"/>
</dbReference>
<accession>A0AAD7J2B8</accession>
<gene>
    <name evidence="2" type="ORF">DFH07DRAFT_773455</name>
</gene>
<reference evidence="2" key="1">
    <citation type="submission" date="2023-03" db="EMBL/GenBank/DDBJ databases">
        <title>Massive genome expansion in bonnet fungi (Mycena s.s.) driven by repeated elements and novel gene families across ecological guilds.</title>
        <authorList>
            <consortium name="Lawrence Berkeley National Laboratory"/>
            <person name="Harder C.B."/>
            <person name="Miyauchi S."/>
            <person name="Viragh M."/>
            <person name="Kuo A."/>
            <person name="Thoen E."/>
            <person name="Andreopoulos B."/>
            <person name="Lu D."/>
            <person name="Skrede I."/>
            <person name="Drula E."/>
            <person name="Henrissat B."/>
            <person name="Morin E."/>
            <person name="Kohler A."/>
            <person name="Barry K."/>
            <person name="LaButti K."/>
            <person name="Morin E."/>
            <person name="Salamov A."/>
            <person name="Lipzen A."/>
            <person name="Mereny Z."/>
            <person name="Hegedus B."/>
            <person name="Baldrian P."/>
            <person name="Stursova M."/>
            <person name="Weitz H."/>
            <person name="Taylor A."/>
            <person name="Grigoriev I.V."/>
            <person name="Nagy L.G."/>
            <person name="Martin F."/>
            <person name="Kauserud H."/>
        </authorList>
    </citation>
    <scope>NUCLEOTIDE SEQUENCE</scope>
    <source>
        <strain evidence="2">CBHHK188m</strain>
    </source>
</reference>
<dbReference type="AlphaFoldDB" id="A0AAD7J2B8"/>
<name>A0AAD7J2B8_9AGAR</name>
<evidence type="ECO:0000256" key="1">
    <source>
        <dbReference type="SAM" id="MobiDB-lite"/>
    </source>
</evidence>
<organism evidence="2 3">
    <name type="scientific">Mycena maculata</name>
    <dbReference type="NCBI Taxonomy" id="230809"/>
    <lineage>
        <taxon>Eukaryota</taxon>
        <taxon>Fungi</taxon>
        <taxon>Dikarya</taxon>
        <taxon>Basidiomycota</taxon>
        <taxon>Agaricomycotina</taxon>
        <taxon>Agaricomycetes</taxon>
        <taxon>Agaricomycetidae</taxon>
        <taxon>Agaricales</taxon>
        <taxon>Marasmiineae</taxon>
        <taxon>Mycenaceae</taxon>
        <taxon>Mycena</taxon>
    </lineage>
</organism>